<sequence length="355" mass="37065">MRRPVLLRAGAASTAHAKTLTELMALAADTDGSAVTSLLILKPAADAAELPGSGDTLALWELLATLGAADLTAARVVEPHLDAQAILAQASQLPPASAAQRTDFNAGTWGVYAAEGPGMALQATEYDGAWQLSGRKPWCSLADQLDYAVVTAHTGEGNRRAFAVDLRDAGVQVAEGPWISRGLAAVDSRSVDFDCVPAVPVGGENWYLERDGFAWGGIGVAAVWYGGAVAVARRLFQASRQRTPDQIAQALIGAADLSLQAAARMLAGAAAEVDAGRAAGESGALLAQRVRGVVADAVERVLTAAAHGLGPGPLTTEEEHARRIADLQVYVRQHHAERDHASLGKLLLAREEEPW</sequence>
<reference evidence="1 2" key="1">
    <citation type="journal article" date="2019" name="Int. J. Syst. Evol. Microbiol.">
        <title>The Global Catalogue of Microorganisms (GCM) 10K type strain sequencing project: providing services to taxonomists for standard genome sequencing and annotation.</title>
        <authorList>
            <consortium name="The Broad Institute Genomics Platform"/>
            <consortium name="The Broad Institute Genome Sequencing Center for Infectious Disease"/>
            <person name="Wu L."/>
            <person name="Ma J."/>
        </authorList>
    </citation>
    <scope>NUCLEOTIDE SEQUENCE [LARGE SCALE GENOMIC DNA]</scope>
    <source>
        <strain evidence="1 2">JCM 13316</strain>
    </source>
</reference>
<evidence type="ECO:0000313" key="2">
    <source>
        <dbReference type="Proteomes" id="UP001500784"/>
    </source>
</evidence>
<evidence type="ECO:0000313" key="1">
    <source>
        <dbReference type="EMBL" id="GAA1906538.1"/>
    </source>
</evidence>
<dbReference type="InterPro" id="IPR009100">
    <property type="entry name" value="AcylCoA_DH/oxidase_NM_dom_sf"/>
</dbReference>
<dbReference type="EMBL" id="BAAALV010000002">
    <property type="protein sequence ID" value="GAA1906538.1"/>
    <property type="molecule type" value="Genomic_DNA"/>
</dbReference>
<dbReference type="RefSeq" id="WP_152225116.1">
    <property type="nucleotide sequence ID" value="NZ_BAAALV010000002.1"/>
</dbReference>
<comment type="caution">
    <text evidence="1">The sequence shown here is derived from an EMBL/GenBank/DDBJ whole genome shotgun (WGS) entry which is preliminary data.</text>
</comment>
<proteinExistence type="predicted"/>
<dbReference type="SUPFAM" id="SSF56645">
    <property type="entry name" value="Acyl-CoA dehydrogenase NM domain-like"/>
    <property type="match status" value="1"/>
</dbReference>
<dbReference type="Gene3D" id="2.40.110.10">
    <property type="entry name" value="Butyryl-CoA Dehydrogenase, subunit A, domain 2"/>
    <property type="match status" value="1"/>
</dbReference>
<name>A0ABN2NXR0_9MICC</name>
<keyword evidence="2" id="KW-1185">Reference proteome</keyword>
<dbReference type="Proteomes" id="UP001500784">
    <property type="component" value="Unassembled WGS sequence"/>
</dbReference>
<protein>
    <submittedName>
        <fullName evidence="1">Acyl-CoA dehydrogenase</fullName>
    </submittedName>
</protein>
<organism evidence="1 2">
    <name type="scientific">Arthrobacter gandavensis</name>
    <dbReference type="NCBI Taxonomy" id="169960"/>
    <lineage>
        <taxon>Bacteria</taxon>
        <taxon>Bacillati</taxon>
        <taxon>Actinomycetota</taxon>
        <taxon>Actinomycetes</taxon>
        <taxon>Micrococcales</taxon>
        <taxon>Micrococcaceae</taxon>
        <taxon>Arthrobacter</taxon>
    </lineage>
</organism>
<gene>
    <name evidence="1" type="ORF">GCM10009688_08130</name>
</gene>
<accession>A0ABN2NXR0</accession>
<dbReference type="InterPro" id="IPR046373">
    <property type="entry name" value="Acyl-CoA_Oxase/DH_mid-dom_sf"/>
</dbReference>